<dbReference type="EMBL" id="PGXC01000015">
    <property type="protein sequence ID" value="PKK89573.1"/>
    <property type="molecule type" value="Genomic_DNA"/>
</dbReference>
<evidence type="ECO:0000313" key="3">
    <source>
        <dbReference type="Proteomes" id="UP000233256"/>
    </source>
</evidence>
<feature type="transmembrane region" description="Helical" evidence="1">
    <location>
        <begin position="131"/>
        <end position="148"/>
    </location>
</feature>
<keyword evidence="1" id="KW-1133">Transmembrane helix</keyword>
<accession>A0A2N1PMJ8</accession>
<organism evidence="2 3">
    <name type="scientific">Candidatus Wallbacteria bacterium HGW-Wallbacteria-1</name>
    <dbReference type="NCBI Taxonomy" id="2013854"/>
    <lineage>
        <taxon>Bacteria</taxon>
        <taxon>Candidatus Walliibacteriota</taxon>
    </lineage>
</organism>
<keyword evidence="1" id="KW-0472">Membrane</keyword>
<comment type="caution">
    <text evidence="2">The sequence shown here is derived from an EMBL/GenBank/DDBJ whole genome shotgun (WGS) entry which is preliminary data.</text>
</comment>
<dbReference type="AlphaFoldDB" id="A0A2N1PMJ8"/>
<evidence type="ECO:0000256" key="1">
    <source>
        <dbReference type="SAM" id="Phobius"/>
    </source>
</evidence>
<feature type="transmembrane region" description="Helical" evidence="1">
    <location>
        <begin position="225"/>
        <end position="243"/>
    </location>
</feature>
<gene>
    <name evidence="2" type="ORF">CVV64_13470</name>
</gene>
<proteinExistence type="predicted"/>
<name>A0A2N1PMJ8_9BACT</name>
<reference evidence="2 3" key="1">
    <citation type="journal article" date="2017" name="ISME J.">
        <title>Potential for microbial H2 and metal transformations associated with novel bacteria and archaea in deep terrestrial subsurface sediments.</title>
        <authorList>
            <person name="Hernsdorf A.W."/>
            <person name="Amano Y."/>
            <person name="Miyakawa K."/>
            <person name="Ise K."/>
            <person name="Suzuki Y."/>
            <person name="Anantharaman K."/>
            <person name="Probst A."/>
            <person name="Burstein D."/>
            <person name="Thomas B.C."/>
            <person name="Banfield J.F."/>
        </authorList>
    </citation>
    <scope>NUCLEOTIDE SEQUENCE [LARGE SCALE GENOMIC DNA]</scope>
    <source>
        <strain evidence="2">HGW-Wallbacteria-1</strain>
    </source>
</reference>
<keyword evidence="1" id="KW-0812">Transmembrane</keyword>
<evidence type="ECO:0000313" key="2">
    <source>
        <dbReference type="EMBL" id="PKK89573.1"/>
    </source>
</evidence>
<feature type="transmembrane region" description="Helical" evidence="1">
    <location>
        <begin position="46"/>
        <end position="67"/>
    </location>
</feature>
<feature type="transmembrane region" description="Helical" evidence="1">
    <location>
        <begin position="372"/>
        <end position="391"/>
    </location>
</feature>
<sequence>MRIRPHALAIPLLWLLLFLPDLLLPAKAAAIGLKALIAASLTLTALLAFWLEAPMIASLAALFARVIPAIFLATRNVLPEIYVLDENSYRAMAQAMELDPSLLWDRSVPFFPKISWIINSLFSHPLYGEKVITALAGTLAVILAWAFLKKLVPTLPQWGIWLIALNPSLIFWSSMHLKDTFLTTLAALSLLILSSSHSRKARWQGLAITVISLAAAMAMFPIRNYWCLALAGAICAGALAWALEERPCDEEARGSGWKIINLTVPAILVIALVAGLFLMTRFLRPAQFENVHNNMCHYSQSPINPDITFATWKNFFLYLPRGGAAFLFSPYPWETPRTGFHLLSQIESGIYIILLPLGFMTMLRRGFRNWDPGTTALITFIGIILFMHSFMEGNVGTSVRHRIIILIFLLPLAAEPIKRLLNSSAEQQDSGEQHNSGKQ</sequence>
<protein>
    <recommendedName>
        <fullName evidence="4">Glycosyltransferase RgtA/B/C/D-like domain-containing protein</fullName>
    </recommendedName>
</protein>
<feature type="transmembrane region" description="Helical" evidence="1">
    <location>
        <begin position="203"/>
        <end position="220"/>
    </location>
</feature>
<dbReference type="Proteomes" id="UP000233256">
    <property type="component" value="Unassembled WGS sequence"/>
</dbReference>
<feature type="transmembrane region" description="Helical" evidence="1">
    <location>
        <begin position="339"/>
        <end position="360"/>
    </location>
</feature>
<feature type="transmembrane region" description="Helical" evidence="1">
    <location>
        <begin position="255"/>
        <end position="278"/>
    </location>
</feature>
<feature type="transmembrane region" description="Helical" evidence="1">
    <location>
        <begin position="154"/>
        <end position="173"/>
    </location>
</feature>
<evidence type="ECO:0008006" key="4">
    <source>
        <dbReference type="Google" id="ProtNLM"/>
    </source>
</evidence>